<feature type="region of interest" description="Disordered" evidence="6">
    <location>
        <begin position="220"/>
        <end position="254"/>
    </location>
</feature>
<dbReference type="Gene3D" id="3.40.50.300">
    <property type="entry name" value="P-loop containing nucleotide triphosphate hydrolases"/>
    <property type="match status" value="3"/>
</dbReference>
<evidence type="ECO:0000313" key="9">
    <source>
        <dbReference type="EMBL" id="RTG87481.1"/>
    </source>
</evidence>
<dbReference type="CDD" id="cd18795">
    <property type="entry name" value="SF2_C_Ski2"/>
    <property type="match status" value="1"/>
</dbReference>
<keyword evidence="4" id="KW-0067">ATP-binding</keyword>
<sequence length="1160" mass="129911">MSDPTPSDRNNTIEDTTCELPPLTELVDNPAFNWEFELDTFQKQAILCLERNQTVFVAAHTSAGKTVVAEYACALCRRRGTRVIYTSPIKALSNQKFYDFSAQNVYMYTYISLSLQVHYVNDVERGHIWEQIMIMLPKHVLLVMLSATVPNKLDFADWLGRVRGTEVHVVATNKRPVPLEHFLFTGMDGQRSKDHLHLIVDQAGQFSLPGYKQANRMLSGEKDVDKKKPTENPANPSNAKNVPRKNTGATNGISVHDHRTKNLWLGVIHLLQERDLMPTIAFAFSRSSLETLAGHLSSVDLLNSSEKQQVKNFLHCSVTKRLKRCDRQLASVQFISKLAVRGLAVHHAGMLPILKETVEMLFRRGLIRILFATETFAMGVNMPARCVIFTTLEKFDGQKRRPLNSSEYTQMAGRAGRRGLDASGSVIILLGGIGKSLTPGSSGLPSEHTLCDIILGRQTQLVSKFKITYSMILHLHRTNWLTPQDVMRRSFMEAANLRRELDRKQWLSALRKKLDETTTLIPPAGLSSNIPHQIARSSNSKVTISMNNMSRLSVPIGEPILQVKCPFGQISCCDAMTTYYQACCNYQKLTSSIVRLLSEENLTDLQKVFCPGRIVFINLPQTDNSSLYNKVTTKQPNWLVPGVLVNLTKKKIKNESEIQCDIITWELSNLPNHSRSFKKCNHQSINQTVSVNDVNDRKQGNINNNTTQCNEFDEEDILKEGEDSQLSNTPYPPQLMPVYTPESMEDGYARLTLLSNLSIRSFVRITDHVFTVKQYCNNTVNNANITPSELLLRGIKRHRQQIAAKQAGMHLVIGSNSTASDCDPLVLMDELNANLFNLVISLMPESSMSPMFGLPVNCPTKVDLRTSLKFKGISEEDACVFDEHALLSDELTTPLLTSVITQRLAPISCPDLVAHLELIHRTCRRRWAVKRIEDSLSNSQLQLNTEYVKRLCVLEELGFIDSATHTGCLTLKGRIACELTKMEVLITQLLLNGSFTDLSAPDLAAVLSCFVFETRSTTDTEQLQQHDGQYLHSLLGSLMNFTNDDCNQNHLSNSCSDVTSYPSNLIPGLQKIVLSAIEAVNAVFAWAQGYSFSSLVSMTSVPEGHLVRGLLQLDELLHHICNACHHLGDKNLSLRMKEARSLILRDLVCAPSLYTADDLV</sequence>
<evidence type="ECO:0000256" key="3">
    <source>
        <dbReference type="ARBA" id="ARBA00022806"/>
    </source>
</evidence>
<evidence type="ECO:0000256" key="5">
    <source>
        <dbReference type="ARBA" id="ARBA00047984"/>
    </source>
</evidence>
<dbReference type="InterPro" id="IPR012961">
    <property type="entry name" value="Ski2/MTR4_C"/>
</dbReference>
<proteinExistence type="predicted"/>
<keyword evidence="2" id="KW-0378">Hydrolase</keyword>
<dbReference type="Pfam" id="PF00271">
    <property type="entry name" value="Helicase_C"/>
    <property type="match status" value="1"/>
</dbReference>
<dbReference type="PROSITE" id="PS51194">
    <property type="entry name" value="HELICASE_CTER"/>
    <property type="match status" value="1"/>
</dbReference>
<dbReference type="GO" id="GO:0003676">
    <property type="term" value="F:nucleic acid binding"/>
    <property type="evidence" value="ECO:0007669"/>
    <property type="project" value="InterPro"/>
</dbReference>
<evidence type="ECO:0000313" key="10">
    <source>
        <dbReference type="Proteomes" id="UP000290809"/>
    </source>
</evidence>
<dbReference type="Proteomes" id="UP000290809">
    <property type="component" value="Unassembled WGS sequence"/>
</dbReference>
<dbReference type="Pfam" id="PF00270">
    <property type="entry name" value="DEAD"/>
    <property type="match status" value="1"/>
</dbReference>
<evidence type="ECO:0000256" key="1">
    <source>
        <dbReference type="ARBA" id="ARBA00022741"/>
    </source>
</evidence>
<keyword evidence="3 9" id="KW-0347">Helicase</keyword>
<evidence type="ECO:0000256" key="4">
    <source>
        <dbReference type="ARBA" id="ARBA00022840"/>
    </source>
</evidence>
<dbReference type="GO" id="GO:0055087">
    <property type="term" value="C:Ski complex"/>
    <property type="evidence" value="ECO:0007669"/>
    <property type="project" value="TreeGrafter"/>
</dbReference>
<evidence type="ECO:0000259" key="7">
    <source>
        <dbReference type="PROSITE" id="PS51192"/>
    </source>
</evidence>
<gene>
    <name evidence="9" type="ORF">DC041_0010290</name>
</gene>
<dbReference type="SMART" id="SM00490">
    <property type="entry name" value="HELICc"/>
    <property type="match status" value="1"/>
</dbReference>
<dbReference type="PROSITE" id="PS51192">
    <property type="entry name" value="HELICASE_ATP_BIND_1"/>
    <property type="match status" value="1"/>
</dbReference>
<reference evidence="9 10" key="1">
    <citation type="journal article" date="2019" name="PLoS Pathog.">
        <title>Genome sequence of the bovine parasite Schistosoma bovis Tanzania.</title>
        <authorList>
            <person name="Oey H."/>
            <person name="Zakrzewski M."/>
            <person name="Gobert G."/>
            <person name="Gravermann K."/>
            <person name="Stoye J."/>
            <person name="Jones M."/>
            <person name="Mcmanus D."/>
            <person name="Krause L."/>
        </authorList>
    </citation>
    <scope>NUCLEOTIDE SEQUENCE [LARGE SCALE GENOMIC DNA]</scope>
    <source>
        <strain evidence="9 10">TAN1997</strain>
    </source>
</reference>
<dbReference type="InterPro" id="IPR050699">
    <property type="entry name" value="RNA-DNA_Helicase"/>
</dbReference>
<feature type="compositionally biased region" description="Basic and acidic residues" evidence="6">
    <location>
        <begin position="220"/>
        <end position="230"/>
    </location>
</feature>
<dbReference type="Gene3D" id="1.10.3380.30">
    <property type="match status" value="1"/>
</dbReference>
<dbReference type="InterPro" id="IPR027417">
    <property type="entry name" value="P-loop_NTPase"/>
</dbReference>
<dbReference type="SMART" id="SM00487">
    <property type="entry name" value="DEXDc"/>
    <property type="match status" value="1"/>
</dbReference>
<keyword evidence="10" id="KW-1185">Reference proteome</keyword>
<dbReference type="InterPro" id="IPR014001">
    <property type="entry name" value="Helicase_ATP-bd"/>
</dbReference>
<dbReference type="PANTHER" id="PTHR12131">
    <property type="entry name" value="ATP-DEPENDENT RNA AND DNA HELICASE"/>
    <property type="match status" value="1"/>
</dbReference>
<feature type="domain" description="Helicase C-terminal" evidence="8">
    <location>
        <begin position="297"/>
        <end position="479"/>
    </location>
</feature>
<evidence type="ECO:0000256" key="2">
    <source>
        <dbReference type="ARBA" id="ARBA00022801"/>
    </source>
</evidence>
<dbReference type="AlphaFoldDB" id="A0A430QIG4"/>
<feature type="domain" description="Helicase ATP-binding" evidence="7">
    <location>
        <begin position="46"/>
        <end position="167"/>
    </location>
</feature>
<dbReference type="InterPro" id="IPR001650">
    <property type="entry name" value="Helicase_C-like"/>
</dbReference>
<name>A0A430QIG4_SCHBO</name>
<dbReference type="STRING" id="6184.A0A430QIG4"/>
<dbReference type="InterPro" id="IPR011545">
    <property type="entry name" value="DEAD/DEAH_box_helicase_dom"/>
</dbReference>
<dbReference type="GO" id="GO:0070478">
    <property type="term" value="P:nuclear-transcribed mRNA catabolic process, 3'-5' exonucleolytic nonsense-mediated decay"/>
    <property type="evidence" value="ECO:0007669"/>
    <property type="project" value="TreeGrafter"/>
</dbReference>
<dbReference type="EMBL" id="QMKO01001674">
    <property type="protein sequence ID" value="RTG87481.1"/>
    <property type="molecule type" value="Genomic_DNA"/>
</dbReference>
<dbReference type="GO" id="GO:0005524">
    <property type="term" value="F:ATP binding"/>
    <property type="evidence" value="ECO:0007669"/>
    <property type="project" value="UniProtKB-KW"/>
</dbReference>
<comment type="caution">
    <text evidence="9">The sequence shown here is derived from an EMBL/GenBank/DDBJ whole genome shotgun (WGS) entry which is preliminary data.</text>
</comment>
<organism evidence="9 10">
    <name type="scientific">Schistosoma bovis</name>
    <name type="common">Blood fluke</name>
    <dbReference type="NCBI Taxonomy" id="6184"/>
    <lineage>
        <taxon>Eukaryota</taxon>
        <taxon>Metazoa</taxon>
        <taxon>Spiralia</taxon>
        <taxon>Lophotrochozoa</taxon>
        <taxon>Platyhelminthes</taxon>
        <taxon>Trematoda</taxon>
        <taxon>Digenea</taxon>
        <taxon>Strigeidida</taxon>
        <taxon>Schistosomatoidea</taxon>
        <taxon>Schistosomatidae</taxon>
        <taxon>Schistosoma</taxon>
    </lineage>
</organism>
<dbReference type="Pfam" id="PF08148">
    <property type="entry name" value="DSHCT"/>
    <property type="match status" value="1"/>
</dbReference>
<evidence type="ECO:0000259" key="8">
    <source>
        <dbReference type="PROSITE" id="PS51194"/>
    </source>
</evidence>
<protein>
    <submittedName>
        <fullName evidence="9">Antiviral helicase SKI2</fullName>
    </submittedName>
</protein>
<accession>A0A430QIG4</accession>
<evidence type="ECO:0000256" key="6">
    <source>
        <dbReference type="SAM" id="MobiDB-lite"/>
    </source>
</evidence>
<dbReference type="GO" id="GO:0003724">
    <property type="term" value="F:RNA helicase activity"/>
    <property type="evidence" value="ECO:0007669"/>
    <property type="project" value="UniProtKB-EC"/>
</dbReference>
<dbReference type="PANTHER" id="PTHR12131:SF1">
    <property type="entry name" value="ATP-DEPENDENT RNA HELICASE SUPV3L1, MITOCHONDRIAL-RELATED"/>
    <property type="match status" value="1"/>
</dbReference>
<comment type="catalytic activity">
    <reaction evidence="5">
        <text>ATP + H2O = ADP + phosphate + H(+)</text>
        <dbReference type="Rhea" id="RHEA:13065"/>
        <dbReference type="ChEBI" id="CHEBI:15377"/>
        <dbReference type="ChEBI" id="CHEBI:15378"/>
        <dbReference type="ChEBI" id="CHEBI:30616"/>
        <dbReference type="ChEBI" id="CHEBI:43474"/>
        <dbReference type="ChEBI" id="CHEBI:456216"/>
        <dbReference type="EC" id="3.6.4.13"/>
    </reaction>
</comment>
<dbReference type="GO" id="GO:0016787">
    <property type="term" value="F:hydrolase activity"/>
    <property type="evidence" value="ECO:0007669"/>
    <property type="project" value="UniProtKB-KW"/>
</dbReference>
<keyword evidence="1" id="KW-0547">Nucleotide-binding</keyword>
<dbReference type="SMART" id="SM01142">
    <property type="entry name" value="DSHCT"/>
    <property type="match status" value="1"/>
</dbReference>
<dbReference type="SUPFAM" id="SSF52540">
    <property type="entry name" value="P-loop containing nucleoside triphosphate hydrolases"/>
    <property type="match status" value="2"/>
</dbReference>